<comment type="caution">
    <text evidence="1">The sequence shown here is derived from an EMBL/GenBank/DDBJ whole genome shotgun (WGS) entry which is preliminary data.</text>
</comment>
<accession>A0ABW7QUC7</accession>
<evidence type="ECO:0000313" key="2">
    <source>
        <dbReference type="Proteomes" id="UP001610818"/>
    </source>
</evidence>
<dbReference type="RefSeq" id="WP_397715091.1">
    <property type="nucleotide sequence ID" value="NZ_JBIRGN010000005.1"/>
</dbReference>
<keyword evidence="2" id="KW-1185">Reference proteome</keyword>
<dbReference type="EMBL" id="JBIRGQ010000005">
    <property type="protein sequence ID" value="MFH8548588.1"/>
    <property type="molecule type" value="Genomic_DNA"/>
</dbReference>
<evidence type="ECO:0000313" key="1">
    <source>
        <dbReference type="EMBL" id="MFH8548588.1"/>
    </source>
</evidence>
<proteinExistence type="predicted"/>
<reference evidence="1 2" key="1">
    <citation type="submission" date="2024-10" db="EMBL/GenBank/DDBJ databases">
        <title>The Natural Products Discovery Center: Release of the First 8490 Sequenced Strains for Exploring Actinobacteria Biosynthetic Diversity.</title>
        <authorList>
            <person name="Kalkreuter E."/>
            <person name="Kautsar S.A."/>
            <person name="Yang D."/>
            <person name="Bader C.D."/>
            <person name="Teijaro C.N."/>
            <person name="Fluegel L."/>
            <person name="Davis C.M."/>
            <person name="Simpson J.R."/>
            <person name="Lauterbach L."/>
            <person name="Steele A.D."/>
            <person name="Gui C."/>
            <person name="Meng S."/>
            <person name="Li G."/>
            <person name="Viehrig K."/>
            <person name="Ye F."/>
            <person name="Su P."/>
            <person name="Kiefer A.F."/>
            <person name="Nichols A."/>
            <person name="Cepeda A.J."/>
            <person name="Yan W."/>
            <person name="Fan B."/>
            <person name="Jiang Y."/>
            <person name="Adhikari A."/>
            <person name="Zheng C.-J."/>
            <person name="Schuster L."/>
            <person name="Cowan T.M."/>
            <person name="Smanski M.J."/>
            <person name="Chevrette M.G."/>
            <person name="De Carvalho L.P.S."/>
            <person name="Shen B."/>
        </authorList>
    </citation>
    <scope>NUCLEOTIDE SEQUENCE [LARGE SCALE GENOMIC DNA]</scope>
    <source>
        <strain evidence="1 2">NPDC017990</strain>
    </source>
</reference>
<dbReference type="Proteomes" id="UP001610818">
    <property type="component" value="Unassembled WGS sequence"/>
</dbReference>
<organism evidence="1 2">
    <name type="scientific">Streptomyces longisporoflavus</name>
    <dbReference type="NCBI Taxonomy" id="28044"/>
    <lineage>
        <taxon>Bacteria</taxon>
        <taxon>Bacillati</taxon>
        <taxon>Actinomycetota</taxon>
        <taxon>Actinomycetes</taxon>
        <taxon>Kitasatosporales</taxon>
        <taxon>Streptomycetaceae</taxon>
        <taxon>Streptomyces</taxon>
    </lineage>
</organism>
<name>A0ABW7QUC7_9ACTN</name>
<protein>
    <recommendedName>
        <fullName evidence="3">SalK</fullName>
    </recommendedName>
</protein>
<sequence length="296" mass="31890">MTSLSPPSPAASLHPRAGRRCHNVLNSLHSTHYFSPDTGRVLAETGITDPRAVNFAVRTAAMGPVGAGVVTAAFYNYKHEAVARHVPGIWRVASPEDVLAARLRAVDATLRRLLGEEALASPEMAEAAELALRATEACSRSARPLYAAHADLPVPEQPHLALWHAATLLREHRGDGHLTVLQHAELNGIEALVSHTATGKGMRPKWNFSTRGWNQEEWDAAVQRLHARGLHDGDAELTEAGVELRRDVEEATDRLDRAPYEHLGAAGVERLTELGTVFAGAALQAGAFPADLLGKQ</sequence>
<dbReference type="NCBIfam" id="NF047719">
    <property type="entry name" value="SCO6745_fam_HTH"/>
    <property type="match status" value="1"/>
</dbReference>
<gene>
    <name evidence="1" type="ORF">ACH4F9_26590</name>
</gene>
<evidence type="ECO:0008006" key="3">
    <source>
        <dbReference type="Google" id="ProtNLM"/>
    </source>
</evidence>
<dbReference type="Pfam" id="PF21863">
    <property type="entry name" value="HTH_67"/>
    <property type="match status" value="1"/>
</dbReference>
<dbReference type="InterPro" id="IPR054058">
    <property type="entry name" value="HTH_67"/>
</dbReference>